<evidence type="ECO:0000313" key="2">
    <source>
        <dbReference type="Proteomes" id="UP001178507"/>
    </source>
</evidence>
<evidence type="ECO:0000313" key="1">
    <source>
        <dbReference type="EMBL" id="CAJ1402328.1"/>
    </source>
</evidence>
<gene>
    <name evidence="1" type="ORF">EVOR1521_LOCUS25243</name>
</gene>
<organism evidence="1 2">
    <name type="scientific">Effrenium voratum</name>
    <dbReference type="NCBI Taxonomy" id="2562239"/>
    <lineage>
        <taxon>Eukaryota</taxon>
        <taxon>Sar</taxon>
        <taxon>Alveolata</taxon>
        <taxon>Dinophyceae</taxon>
        <taxon>Suessiales</taxon>
        <taxon>Symbiodiniaceae</taxon>
        <taxon>Effrenium</taxon>
    </lineage>
</organism>
<dbReference type="AlphaFoldDB" id="A0AA36JC71"/>
<name>A0AA36JC71_9DINO</name>
<protein>
    <submittedName>
        <fullName evidence="1">Uncharacterized protein</fullName>
    </submittedName>
</protein>
<comment type="caution">
    <text evidence="1">The sequence shown here is derived from an EMBL/GenBank/DDBJ whole genome shotgun (WGS) entry which is preliminary data.</text>
</comment>
<dbReference type="Proteomes" id="UP001178507">
    <property type="component" value="Unassembled WGS sequence"/>
</dbReference>
<accession>A0AA36JC71</accession>
<sequence length="497" mass="55202">MALAHVKRRRLLGKQSVPDADPVPGVNTSETRNAVITFVRDGWVAQQMQNRALGCGHWDHVPLFGLVEQNRGDVSAALRAHATTQQIWDGFQSFGHSLKQRFGLERLTLAMELHTQVSMEAGYPSVHLHLMFDSRKSVSLSREALLFMSCVPYISTDAPRARGKACRQAFNQGYYYLQAPKIGSIFSYTTCAAFEVFAVSFEWVTALWATNKITARSAEDQFVRAKKHIKAYLDNVKAWESSQKQQRVAEMKAAAATALLPLRKETVRLQQVDSEFLPQFQRPMFRRKFLVLDGPSRLGKTVFANSLAGAEKTLEANCANTHLSPRRPDLLQLGGEPEAPKPWRAGEAVARLDHFRHGQGSCRPHDRVEPGGAANLANVQSDLPPNCRAPGAPPPEQLGTLLKPRTEYPYSSRAHVPVPVPFIRKARRLRMAPDPEVQELLASPQTAKLLQPVAGVDRWPKEAAVDRGPEARRGARVRATFRRVPQASELTLGVVPG</sequence>
<proteinExistence type="predicted"/>
<keyword evidence="2" id="KW-1185">Reference proteome</keyword>
<reference evidence="1" key="1">
    <citation type="submission" date="2023-08" db="EMBL/GenBank/DDBJ databases">
        <authorList>
            <person name="Chen Y."/>
            <person name="Shah S."/>
            <person name="Dougan E. K."/>
            <person name="Thang M."/>
            <person name="Chan C."/>
        </authorList>
    </citation>
    <scope>NUCLEOTIDE SEQUENCE</scope>
</reference>
<dbReference type="EMBL" id="CAUJNA010003449">
    <property type="protein sequence ID" value="CAJ1402328.1"/>
    <property type="molecule type" value="Genomic_DNA"/>
</dbReference>